<reference evidence="2 3" key="1">
    <citation type="submission" date="2018-08" db="EMBL/GenBank/DDBJ databases">
        <title>Draft genome sequence of Rhodobacter sphaeroides FY.</title>
        <authorList>
            <person name="Rayyan A."/>
            <person name="Meyer T.E."/>
            <person name="Kyndt J.A."/>
        </authorList>
    </citation>
    <scope>NUCLEOTIDE SEQUENCE [LARGE SCALE GENOMIC DNA]</scope>
    <source>
        <strain evidence="2 3">FY</strain>
    </source>
</reference>
<proteinExistence type="predicted"/>
<evidence type="ECO:0000256" key="1">
    <source>
        <dbReference type="SAM" id="MobiDB-lite"/>
    </source>
</evidence>
<organism evidence="2 3">
    <name type="scientific">Cereibacter sphaeroides</name>
    <name type="common">Rhodobacter sphaeroides</name>
    <dbReference type="NCBI Taxonomy" id="1063"/>
    <lineage>
        <taxon>Bacteria</taxon>
        <taxon>Pseudomonadati</taxon>
        <taxon>Pseudomonadota</taxon>
        <taxon>Alphaproteobacteria</taxon>
        <taxon>Rhodobacterales</taxon>
        <taxon>Paracoccaceae</taxon>
        <taxon>Cereibacter</taxon>
    </lineage>
</organism>
<dbReference type="RefSeq" id="WP_009565266.1">
    <property type="nucleotide sequence ID" value="NZ_CM125964.1"/>
</dbReference>
<sequence>MAHADKKHFGQGVQGKGDGTGAMTEAETAEIPANGVLSNRDKQGSESRGKDGGYVKTQQYQDHAGNRRTDDEDRR</sequence>
<evidence type="ECO:0000313" key="3">
    <source>
        <dbReference type="Proteomes" id="UP000266305"/>
    </source>
</evidence>
<feature type="region of interest" description="Disordered" evidence="1">
    <location>
        <begin position="1"/>
        <end position="75"/>
    </location>
</feature>
<evidence type="ECO:0000313" key="2">
    <source>
        <dbReference type="EMBL" id="RHZ91633.1"/>
    </source>
</evidence>
<dbReference type="AlphaFoldDB" id="A0AAX1UG47"/>
<protein>
    <submittedName>
        <fullName evidence="2">Uncharacterized protein</fullName>
    </submittedName>
</protein>
<dbReference type="Proteomes" id="UP000266305">
    <property type="component" value="Unassembled WGS sequence"/>
</dbReference>
<feature type="compositionally biased region" description="Basic and acidic residues" evidence="1">
    <location>
        <begin position="64"/>
        <end position="75"/>
    </location>
</feature>
<name>A0AAX1UG47_CERSP</name>
<feature type="compositionally biased region" description="Basic and acidic residues" evidence="1">
    <location>
        <begin position="39"/>
        <end position="53"/>
    </location>
</feature>
<accession>A0AAX1UG47</accession>
<gene>
    <name evidence="2" type="ORF">D1114_19510</name>
</gene>
<comment type="caution">
    <text evidence="2">The sequence shown here is derived from an EMBL/GenBank/DDBJ whole genome shotgun (WGS) entry which is preliminary data.</text>
</comment>
<dbReference type="EMBL" id="QWGP01000031">
    <property type="protein sequence ID" value="RHZ91633.1"/>
    <property type="molecule type" value="Genomic_DNA"/>
</dbReference>